<protein>
    <submittedName>
        <fullName evidence="1">Lipase</fullName>
    </submittedName>
</protein>
<proteinExistence type="predicted"/>
<dbReference type="Proteomes" id="UP001056778">
    <property type="component" value="Chromosome 4"/>
</dbReference>
<reference evidence="1" key="1">
    <citation type="submission" date="2022-04" db="EMBL/GenBank/DDBJ databases">
        <title>Chromosome-scale genome assembly of Holotrichia oblita Faldermann.</title>
        <authorList>
            <person name="Rongchong L."/>
        </authorList>
    </citation>
    <scope>NUCLEOTIDE SEQUENCE</scope>
    <source>
        <strain evidence="1">81SQS9</strain>
    </source>
</reference>
<keyword evidence="2" id="KW-1185">Reference proteome</keyword>
<comment type="caution">
    <text evidence="1">The sequence shown here is derived from an EMBL/GenBank/DDBJ whole genome shotgun (WGS) entry which is preliminary data.</text>
</comment>
<evidence type="ECO:0000313" key="2">
    <source>
        <dbReference type="Proteomes" id="UP001056778"/>
    </source>
</evidence>
<organism evidence="1 2">
    <name type="scientific">Holotrichia oblita</name>
    <name type="common">Chafer beetle</name>
    <dbReference type="NCBI Taxonomy" id="644536"/>
    <lineage>
        <taxon>Eukaryota</taxon>
        <taxon>Metazoa</taxon>
        <taxon>Ecdysozoa</taxon>
        <taxon>Arthropoda</taxon>
        <taxon>Hexapoda</taxon>
        <taxon>Insecta</taxon>
        <taxon>Pterygota</taxon>
        <taxon>Neoptera</taxon>
        <taxon>Endopterygota</taxon>
        <taxon>Coleoptera</taxon>
        <taxon>Polyphaga</taxon>
        <taxon>Scarabaeiformia</taxon>
        <taxon>Scarabaeidae</taxon>
        <taxon>Melolonthinae</taxon>
        <taxon>Holotrichia</taxon>
    </lineage>
</organism>
<name>A0ACB9T6K3_HOLOL</name>
<dbReference type="EMBL" id="CM043018">
    <property type="protein sequence ID" value="KAI4462432.1"/>
    <property type="molecule type" value="Genomic_DNA"/>
</dbReference>
<accession>A0ACB9T6K3</accession>
<sequence length="608" mass="66204">MHLLSHVLIISILILNSSGVELKNGRRYDPQEEQITSDEYMIITDGNGIPHLQHLQQDVRDVEINVADIKLYLHTNENQQGEVLSIDNLNDLLSSNYYDPSIKNIFTIHGWISTIYSDVNTQTKDAIFESNTSANIFVIDWSIPAGQFYTLAVWAIPPVSQIITNYIDQMIDRFGIAPSDFTLIGHSLGAHLAGSIGANLNGSVAQIVGLDPALPLFTLNDTDTRLDETDARTVHVIHTNGGYQGFDSSIGDADFFFNGGVKQAGCGPDIMGSCSHARATDYYSESIHSSRFKAVECSSYEAYQSGGCSGNREVIFAELWSHLRNQKQAVRANAADIKLYLYTNENTQGEEVLSIENLDDLINSNYYNHSLKNIFIMHGWTGTILNDVNIETKAAIFESGKSANIFVVDWSIPAGLFYPLAVWSIPSVGQIIANYIDEMINHFGIDGSDFILVGHSIGAHLAGVVGSNLNGTIGQIVGLEPVWILFSANNLAKILDKTDAAVVHIVHTTRGFGISHVSTGHADFYFNGAIEQPGCVDSGCAHARACAYYAESIVSSGFKALKCSSYEEFQNGDCSGNQEVIFGGYPLDGSISGDFHLDTAEVAPFALG</sequence>
<evidence type="ECO:0000313" key="1">
    <source>
        <dbReference type="EMBL" id="KAI4462432.1"/>
    </source>
</evidence>
<gene>
    <name evidence="1" type="ORF">MML48_4g00015522</name>
</gene>